<comment type="caution">
    <text evidence="2">The sequence shown here is derived from an EMBL/GenBank/DDBJ whole genome shotgun (WGS) entry which is preliminary data.</text>
</comment>
<evidence type="ECO:0000256" key="1">
    <source>
        <dbReference type="SAM" id="MobiDB-lite"/>
    </source>
</evidence>
<keyword evidence="3" id="KW-1185">Reference proteome</keyword>
<name>A0AA36DT44_CYLNA</name>
<dbReference type="EMBL" id="CATQJL010000112">
    <property type="protein sequence ID" value="CAJ0593338.1"/>
    <property type="molecule type" value="Genomic_DNA"/>
</dbReference>
<dbReference type="GO" id="GO:0003676">
    <property type="term" value="F:nucleic acid binding"/>
    <property type="evidence" value="ECO:0007669"/>
    <property type="project" value="InterPro"/>
</dbReference>
<evidence type="ECO:0000313" key="2">
    <source>
        <dbReference type="EMBL" id="CAJ0593338.1"/>
    </source>
</evidence>
<feature type="region of interest" description="Disordered" evidence="1">
    <location>
        <begin position="80"/>
        <end position="110"/>
    </location>
</feature>
<dbReference type="InterPro" id="IPR036397">
    <property type="entry name" value="RNaseH_sf"/>
</dbReference>
<sequence length="110" mass="12356">MIWAGISANDKTPLVFMPKNVNINTTVYQEQVFKKYVFPFKRSHPQMIFQQDWAPAHSAISTLRGGISALLRSSEVALNRKNGPETKNYPELSTLTISSSAHPGKSERHN</sequence>
<dbReference type="Proteomes" id="UP001176961">
    <property type="component" value="Unassembled WGS sequence"/>
</dbReference>
<evidence type="ECO:0000313" key="3">
    <source>
        <dbReference type="Proteomes" id="UP001176961"/>
    </source>
</evidence>
<reference evidence="2" key="1">
    <citation type="submission" date="2023-07" db="EMBL/GenBank/DDBJ databases">
        <authorList>
            <consortium name="CYATHOMIX"/>
        </authorList>
    </citation>
    <scope>NUCLEOTIDE SEQUENCE</scope>
    <source>
        <strain evidence="2">N/A</strain>
    </source>
</reference>
<gene>
    <name evidence="2" type="ORF">CYNAS_LOCUS5321</name>
</gene>
<dbReference type="Gene3D" id="3.30.420.10">
    <property type="entry name" value="Ribonuclease H-like superfamily/Ribonuclease H"/>
    <property type="match status" value="1"/>
</dbReference>
<proteinExistence type="predicted"/>
<protein>
    <submittedName>
        <fullName evidence="2">Uncharacterized protein</fullName>
    </submittedName>
</protein>
<feature type="compositionally biased region" description="Polar residues" evidence="1">
    <location>
        <begin position="91"/>
        <end position="101"/>
    </location>
</feature>
<accession>A0AA36DT44</accession>
<organism evidence="2 3">
    <name type="scientific">Cylicocyclus nassatus</name>
    <name type="common">Nematode worm</name>
    <dbReference type="NCBI Taxonomy" id="53992"/>
    <lineage>
        <taxon>Eukaryota</taxon>
        <taxon>Metazoa</taxon>
        <taxon>Ecdysozoa</taxon>
        <taxon>Nematoda</taxon>
        <taxon>Chromadorea</taxon>
        <taxon>Rhabditida</taxon>
        <taxon>Rhabditina</taxon>
        <taxon>Rhabditomorpha</taxon>
        <taxon>Strongyloidea</taxon>
        <taxon>Strongylidae</taxon>
        <taxon>Cylicocyclus</taxon>
    </lineage>
</organism>
<dbReference type="AlphaFoldDB" id="A0AA36DT44"/>